<sequence length="100" mass="11345">MAVTQEPDPLPASLTDPLLHLPHTGPPGKELLRDVNQGISRAWWKKERSFVGVERSERSFVGVERSERSFVGVEEGEELCLSGVERSERGGNSTHHYWYR</sequence>
<organism evidence="2 3">
    <name type="scientific">Petrolisthes manimaculis</name>
    <dbReference type="NCBI Taxonomy" id="1843537"/>
    <lineage>
        <taxon>Eukaryota</taxon>
        <taxon>Metazoa</taxon>
        <taxon>Ecdysozoa</taxon>
        <taxon>Arthropoda</taxon>
        <taxon>Crustacea</taxon>
        <taxon>Multicrustacea</taxon>
        <taxon>Malacostraca</taxon>
        <taxon>Eumalacostraca</taxon>
        <taxon>Eucarida</taxon>
        <taxon>Decapoda</taxon>
        <taxon>Pleocyemata</taxon>
        <taxon>Anomura</taxon>
        <taxon>Galatheoidea</taxon>
        <taxon>Porcellanidae</taxon>
        <taxon>Petrolisthes</taxon>
    </lineage>
</organism>
<dbReference type="Proteomes" id="UP001292094">
    <property type="component" value="Unassembled WGS sequence"/>
</dbReference>
<dbReference type="EMBL" id="JAWZYT010002603">
    <property type="protein sequence ID" value="KAK4303324.1"/>
    <property type="molecule type" value="Genomic_DNA"/>
</dbReference>
<keyword evidence="3" id="KW-1185">Reference proteome</keyword>
<dbReference type="AlphaFoldDB" id="A0AAE1P771"/>
<feature type="region of interest" description="Disordered" evidence="1">
    <location>
        <begin position="1"/>
        <end position="30"/>
    </location>
</feature>
<accession>A0AAE1P771</accession>
<feature type="compositionally biased region" description="Low complexity" evidence="1">
    <location>
        <begin position="14"/>
        <end position="28"/>
    </location>
</feature>
<gene>
    <name evidence="2" type="ORF">Pmani_024667</name>
</gene>
<evidence type="ECO:0000256" key="1">
    <source>
        <dbReference type="SAM" id="MobiDB-lite"/>
    </source>
</evidence>
<name>A0AAE1P771_9EUCA</name>
<comment type="caution">
    <text evidence="2">The sequence shown here is derived from an EMBL/GenBank/DDBJ whole genome shotgun (WGS) entry which is preliminary data.</text>
</comment>
<reference evidence="2" key="1">
    <citation type="submission" date="2023-11" db="EMBL/GenBank/DDBJ databases">
        <title>Genome assemblies of two species of porcelain crab, Petrolisthes cinctipes and Petrolisthes manimaculis (Anomura: Porcellanidae).</title>
        <authorList>
            <person name="Angst P."/>
        </authorList>
    </citation>
    <scope>NUCLEOTIDE SEQUENCE</scope>
    <source>
        <strain evidence="2">PB745_02</strain>
        <tissue evidence="2">Gill</tissue>
    </source>
</reference>
<evidence type="ECO:0000313" key="3">
    <source>
        <dbReference type="Proteomes" id="UP001292094"/>
    </source>
</evidence>
<evidence type="ECO:0000313" key="2">
    <source>
        <dbReference type="EMBL" id="KAK4303324.1"/>
    </source>
</evidence>
<proteinExistence type="predicted"/>
<protein>
    <submittedName>
        <fullName evidence="2">Uncharacterized protein</fullName>
    </submittedName>
</protein>